<name>M0DJP9_HALPD</name>
<proteinExistence type="predicted"/>
<comment type="caution">
    <text evidence="1">The sequence shown here is derived from an EMBL/GenBank/DDBJ whole genome shotgun (WGS) entry which is preliminary data.</text>
</comment>
<dbReference type="Proteomes" id="UP000011513">
    <property type="component" value="Unassembled WGS sequence"/>
</dbReference>
<sequence length="49" mass="5335">MTDPGPRVRVDYGGETGEEWLCGLLSDLASDELVELAERDGETVARLRG</sequence>
<accession>M0DJP9</accession>
<dbReference type="RefSeq" id="WP_008383285.1">
    <property type="nucleotide sequence ID" value="NZ_AOIV01000003.1"/>
</dbReference>
<protein>
    <submittedName>
        <fullName evidence="1">A/G-specific adenine glycosylase</fullName>
    </submittedName>
</protein>
<dbReference type="EMBL" id="AOIV01000003">
    <property type="protein sequence ID" value="ELZ35013.1"/>
    <property type="molecule type" value="Genomic_DNA"/>
</dbReference>
<evidence type="ECO:0000313" key="1">
    <source>
        <dbReference type="EMBL" id="ELZ35013.1"/>
    </source>
</evidence>
<evidence type="ECO:0000313" key="2">
    <source>
        <dbReference type="Proteomes" id="UP000011513"/>
    </source>
</evidence>
<organism evidence="1 2">
    <name type="scientific">Halogeometricum pallidum JCM 14848</name>
    <dbReference type="NCBI Taxonomy" id="1227487"/>
    <lineage>
        <taxon>Archaea</taxon>
        <taxon>Methanobacteriati</taxon>
        <taxon>Methanobacteriota</taxon>
        <taxon>Stenosarchaea group</taxon>
        <taxon>Halobacteria</taxon>
        <taxon>Halobacteriales</taxon>
        <taxon>Haloferacaceae</taxon>
        <taxon>Halogeometricum</taxon>
    </lineage>
</organism>
<keyword evidence="2" id="KW-1185">Reference proteome</keyword>
<dbReference type="AlphaFoldDB" id="M0DJP9"/>
<reference evidence="1 2" key="1">
    <citation type="journal article" date="2014" name="PLoS Genet.">
        <title>Phylogenetically driven sequencing of extremely halophilic archaea reveals strategies for static and dynamic osmo-response.</title>
        <authorList>
            <person name="Becker E.A."/>
            <person name="Seitzer P.M."/>
            <person name="Tritt A."/>
            <person name="Larsen D."/>
            <person name="Krusor M."/>
            <person name="Yao A.I."/>
            <person name="Wu D."/>
            <person name="Madern D."/>
            <person name="Eisen J.A."/>
            <person name="Darling A.E."/>
            <person name="Facciotti M.T."/>
        </authorList>
    </citation>
    <scope>NUCLEOTIDE SEQUENCE [LARGE SCALE GENOMIC DNA]</scope>
    <source>
        <strain evidence="1 2">JCM 14848</strain>
    </source>
</reference>
<gene>
    <name evidence="1" type="ORF">C474_01592</name>
</gene>
<dbReference type="InParanoid" id="M0DJP9"/>